<gene>
    <name evidence="2" type="ORF">C5Y96_21105</name>
</gene>
<dbReference type="OrthoDB" id="9940417at2"/>
<keyword evidence="1" id="KW-0812">Transmembrane</keyword>
<proteinExistence type="predicted"/>
<protein>
    <submittedName>
        <fullName evidence="2">Uncharacterized protein</fullName>
    </submittedName>
</protein>
<feature type="transmembrane region" description="Helical" evidence="1">
    <location>
        <begin position="29"/>
        <end position="50"/>
    </location>
</feature>
<name>A0A2S8F217_9BACT</name>
<evidence type="ECO:0000313" key="2">
    <source>
        <dbReference type="EMBL" id="PQO25954.1"/>
    </source>
</evidence>
<dbReference type="EMBL" id="PUIA01000069">
    <property type="protein sequence ID" value="PQO25954.1"/>
    <property type="molecule type" value="Genomic_DNA"/>
</dbReference>
<dbReference type="Proteomes" id="UP000240009">
    <property type="component" value="Unassembled WGS sequence"/>
</dbReference>
<organism evidence="2 3">
    <name type="scientific">Blastopirellula marina</name>
    <dbReference type="NCBI Taxonomy" id="124"/>
    <lineage>
        <taxon>Bacteria</taxon>
        <taxon>Pseudomonadati</taxon>
        <taxon>Planctomycetota</taxon>
        <taxon>Planctomycetia</taxon>
        <taxon>Pirellulales</taxon>
        <taxon>Pirellulaceae</taxon>
        <taxon>Blastopirellula</taxon>
    </lineage>
</organism>
<feature type="transmembrane region" description="Helical" evidence="1">
    <location>
        <begin position="97"/>
        <end position="118"/>
    </location>
</feature>
<sequence>MEPFEGGPGEPTSEEQDAKLASRASVMEAAAWATSLFVIALVVIGGGGLLMLGVGLLAFATWAVLVFPLLLISGVLLRKMRRNRNAKVAERISKLSVTLMSIGTIGLSILAAIVSFVYCNVAFTKALIHH</sequence>
<dbReference type="AlphaFoldDB" id="A0A2S8F217"/>
<dbReference type="RefSeq" id="WP_105357520.1">
    <property type="nucleotide sequence ID" value="NZ_PUIA01000069.1"/>
</dbReference>
<feature type="transmembrane region" description="Helical" evidence="1">
    <location>
        <begin position="56"/>
        <end position="77"/>
    </location>
</feature>
<reference evidence="2 3" key="1">
    <citation type="submission" date="2018-02" db="EMBL/GenBank/DDBJ databases">
        <title>Comparative genomes isolates from brazilian mangrove.</title>
        <authorList>
            <person name="Araujo J.E."/>
            <person name="Taketani R.G."/>
            <person name="Silva M.C.P."/>
            <person name="Loureco M.V."/>
            <person name="Andreote F.D."/>
        </authorList>
    </citation>
    <scope>NUCLEOTIDE SEQUENCE [LARGE SCALE GENOMIC DNA]</scope>
    <source>
        <strain evidence="2 3">HEX-2 MGV</strain>
    </source>
</reference>
<accession>A0A2S8F217</accession>
<keyword evidence="1" id="KW-0472">Membrane</keyword>
<evidence type="ECO:0000256" key="1">
    <source>
        <dbReference type="SAM" id="Phobius"/>
    </source>
</evidence>
<keyword evidence="1" id="KW-1133">Transmembrane helix</keyword>
<evidence type="ECO:0000313" key="3">
    <source>
        <dbReference type="Proteomes" id="UP000240009"/>
    </source>
</evidence>
<comment type="caution">
    <text evidence="2">The sequence shown here is derived from an EMBL/GenBank/DDBJ whole genome shotgun (WGS) entry which is preliminary data.</text>
</comment>